<dbReference type="EMBL" id="LC066396">
    <property type="protein sequence ID" value="BAT31010.1"/>
    <property type="molecule type" value="Genomic_DNA"/>
</dbReference>
<dbReference type="AlphaFoldDB" id="A0A0P0Z866"/>
<protein>
    <recommendedName>
        <fullName evidence="2">DUF1513 domain-containing protein</fullName>
    </recommendedName>
</protein>
<dbReference type="OrthoDB" id="5624218at2"/>
<reference evidence="1" key="1">
    <citation type="journal article" date="2015" name="Proc. Natl. Acad. Sci. U.S.A.">
        <title>Bacterial clade with the ribosomal RNA operon on a small plasmid rather than the chromosome.</title>
        <authorList>
            <person name="Anda M."/>
            <person name="Ohtsubo Y."/>
            <person name="Okubo T."/>
            <person name="Sugawara M."/>
            <person name="Nagata Y."/>
            <person name="Tsuda M."/>
            <person name="Minamisawa K."/>
            <person name="Mitsui H."/>
        </authorList>
    </citation>
    <scope>NUCLEOTIDE SEQUENCE</scope>
    <source>
        <strain evidence="1">DSM 15513</strain>
    </source>
</reference>
<name>A0A0P0Z866_9HYPH</name>
<evidence type="ECO:0008006" key="2">
    <source>
        <dbReference type="Google" id="ProtNLM"/>
    </source>
</evidence>
<dbReference type="PIRSF" id="PIRSF028101">
    <property type="entry name" value="UCP028101"/>
    <property type="match status" value="1"/>
</dbReference>
<accession>A0A0P0Z866</accession>
<proteinExistence type="predicted"/>
<dbReference type="SUPFAM" id="SSF69322">
    <property type="entry name" value="Tricorn protease domain 2"/>
    <property type="match status" value="1"/>
</dbReference>
<dbReference type="InterPro" id="IPR008311">
    <property type="entry name" value="UCP028101"/>
</dbReference>
<evidence type="ECO:0000313" key="1">
    <source>
        <dbReference type="EMBL" id="BAT31010.1"/>
    </source>
</evidence>
<dbReference type="Pfam" id="PF07433">
    <property type="entry name" value="DUF1513"/>
    <property type="match status" value="1"/>
</dbReference>
<organism evidence="1">
    <name type="scientific">Fulvimarina pelagi</name>
    <dbReference type="NCBI Taxonomy" id="217511"/>
    <lineage>
        <taxon>Bacteria</taxon>
        <taxon>Pseudomonadati</taxon>
        <taxon>Pseudomonadota</taxon>
        <taxon>Alphaproteobacteria</taxon>
        <taxon>Hyphomicrobiales</taxon>
        <taxon>Aurantimonadaceae</taxon>
        <taxon>Fulvimarina</taxon>
    </lineage>
</organism>
<sequence length="353" mass="38443">MFAAGLRPRQAEAFEQADALYASAVRRKDGSFGCAVFAEDGRIVCDVPLPDRGHDIAFDPISRRAVAFARRPRTFAVVFDPLSGTIERTLLSPEGRHFFGHGFFSPDGKLLYATENDFADARGLIGVYEVARDFARIGEFTTHGMDTHEALLMPDGETLVVANGGIETHPDYGRQKLNIPTMDPSLVFIDRRTGDLISQHRLPRELHQLSIRHLAIDSRSRVWFGCQYEGASVDAPQLVGFASAENGMQLAELPLDRLVQLSNYVGSVATNRDGSRIALSSPVGGTFLILDAGNAEIIAERKMADGCGLAPSSQGFIATSGEGVLDAIGLKARKASRTIYHFDNHILSLRRSA</sequence>
<dbReference type="Gene3D" id="2.130.10.10">
    <property type="entry name" value="YVTN repeat-like/Quinoprotein amine dehydrogenase"/>
    <property type="match status" value="1"/>
</dbReference>
<dbReference type="InterPro" id="IPR015943">
    <property type="entry name" value="WD40/YVTN_repeat-like_dom_sf"/>
</dbReference>